<evidence type="ECO:0000313" key="8">
    <source>
        <dbReference type="EMBL" id="HIV73510.1"/>
    </source>
</evidence>
<dbReference type="InterPro" id="IPR001117">
    <property type="entry name" value="Cu-oxidase_2nd"/>
</dbReference>
<evidence type="ECO:0000256" key="3">
    <source>
        <dbReference type="ARBA" id="ARBA00023002"/>
    </source>
</evidence>
<feature type="domain" description="Plastocyanin-like" evidence="5">
    <location>
        <begin position="258"/>
        <end position="346"/>
    </location>
</feature>
<dbReference type="Gene3D" id="2.60.40.420">
    <property type="entry name" value="Cupredoxins - blue copper proteins"/>
    <property type="match status" value="3"/>
</dbReference>
<dbReference type="PANTHER" id="PTHR48267">
    <property type="entry name" value="CUPREDOXIN SUPERFAMILY PROTEIN"/>
    <property type="match status" value="1"/>
</dbReference>
<evidence type="ECO:0000259" key="5">
    <source>
        <dbReference type="Pfam" id="PF00394"/>
    </source>
</evidence>
<comment type="caution">
    <text evidence="8">The sequence shown here is derived from an EMBL/GenBank/DDBJ whole genome shotgun (WGS) entry which is preliminary data.</text>
</comment>
<dbReference type="Pfam" id="PF07731">
    <property type="entry name" value="Cu-oxidase_2"/>
    <property type="match status" value="1"/>
</dbReference>
<evidence type="ECO:0000256" key="1">
    <source>
        <dbReference type="ARBA" id="ARBA00010609"/>
    </source>
</evidence>
<feature type="domain" description="Plastocyanin-like" evidence="7">
    <location>
        <begin position="117"/>
        <end position="228"/>
    </location>
</feature>
<keyword evidence="3" id="KW-0560">Oxidoreductase</keyword>
<dbReference type="CDD" id="cd13890">
    <property type="entry name" value="CuRO_3_CueO_FtsP"/>
    <property type="match status" value="1"/>
</dbReference>
<accession>A0A9D1TIV0</accession>
<feature type="region of interest" description="Disordered" evidence="4">
    <location>
        <begin position="24"/>
        <end position="58"/>
    </location>
</feature>
<dbReference type="InterPro" id="IPR002355">
    <property type="entry name" value="Cu_oxidase_Cu_BS"/>
</dbReference>
<proteinExistence type="inferred from homology"/>
<dbReference type="PROSITE" id="PS51257">
    <property type="entry name" value="PROKAR_LIPOPROTEIN"/>
    <property type="match status" value="1"/>
</dbReference>
<organism evidence="8 9">
    <name type="scientific">Candidatus Pseudogracilibacillus intestinigallinarum</name>
    <dbReference type="NCBI Taxonomy" id="2838742"/>
    <lineage>
        <taxon>Bacteria</taxon>
        <taxon>Bacillati</taxon>
        <taxon>Bacillota</taxon>
        <taxon>Bacilli</taxon>
        <taxon>Bacillales</taxon>
        <taxon>Bacillaceae</taxon>
        <taxon>Pseudogracilibacillus</taxon>
    </lineage>
</organism>
<evidence type="ECO:0000259" key="7">
    <source>
        <dbReference type="Pfam" id="PF07732"/>
    </source>
</evidence>
<dbReference type="SUPFAM" id="SSF49503">
    <property type="entry name" value="Cupredoxins"/>
    <property type="match status" value="3"/>
</dbReference>
<dbReference type="InterPro" id="IPR011707">
    <property type="entry name" value="Cu-oxidase-like_N"/>
</dbReference>
<dbReference type="Proteomes" id="UP000823937">
    <property type="component" value="Unassembled WGS sequence"/>
</dbReference>
<evidence type="ECO:0000256" key="2">
    <source>
        <dbReference type="ARBA" id="ARBA00022723"/>
    </source>
</evidence>
<feature type="domain" description="Plastocyanin-like" evidence="6">
    <location>
        <begin position="400"/>
        <end position="515"/>
    </location>
</feature>
<gene>
    <name evidence="8" type="ORF">H9895_00335</name>
</gene>
<protein>
    <submittedName>
        <fullName evidence="8">Multicopper oxidase domain-containing protein</fullName>
    </submittedName>
</protein>
<dbReference type="GO" id="GO:0005507">
    <property type="term" value="F:copper ion binding"/>
    <property type="evidence" value="ECO:0007669"/>
    <property type="project" value="InterPro"/>
</dbReference>
<sequence length="516" mass="58157">MKKLSIIFISIVIVLLTGCQHKLLDSSSSNEDNKDTRQEENGTIHHHMHQNESDAQPMKERIHENEDTHRNHHMQMMGQEQTLQSSTGENELIVPPLLEPIKQSNDDVYYKIEAKEGKTEIFPNTKTNTLGYNGDFLGPAIRVQKGQNAHIAFKNSLKEDTTVHWHGLIVGGSADGGPHDVIQPGEERDITFKVQQEEATLWFHPHPLGKTAKQVYEGLAGLLLIEGKYDEQFLYGKNDFPLIIQDKTFTESYQLDYASAYHPNGTIGNTILMNGTINPKLTVPKEKIRLRLLNGSNTRSYTFSFSNKMSFEQIASDGGLLNEPMKMEAMTLAPAERAEIIADFSKMNDDVNLMAGEDIVVLPIHLKDKKSKNIAHPLDPAERVTITEEEKNLAVSKHIELFGMGPHVTINGKKFDPERIDFTQDKGVTEIWEVYNKPDMVGTLHPFHIHGTQFKIVSINGEKPPAHLQGYKDTISLQPGDKAKIAVKFEEPGVYMYHCHILEHEDNGMMGQVQVQ</sequence>
<evidence type="ECO:0000313" key="9">
    <source>
        <dbReference type="Proteomes" id="UP000823937"/>
    </source>
</evidence>
<dbReference type="PANTHER" id="PTHR48267:SF1">
    <property type="entry name" value="BILIRUBIN OXIDASE"/>
    <property type="match status" value="1"/>
</dbReference>
<name>A0A9D1TIV0_9BACI</name>
<evidence type="ECO:0000256" key="4">
    <source>
        <dbReference type="SAM" id="MobiDB-lite"/>
    </source>
</evidence>
<evidence type="ECO:0000259" key="6">
    <source>
        <dbReference type="Pfam" id="PF07731"/>
    </source>
</evidence>
<dbReference type="AlphaFoldDB" id="A0A9D1TIV0"/>
<dbReference type="InterPro" id="IPR045087">
    <property type="entry name" value="Cu-oxidase_fam"/>
</dbReference>
<feature type="compositionally biased region" description="Basic and acidic residues" evidence="4">
    <location>
        <begin position="31"/>
        <end position="58"/>
    </location>
</feature>
<reference evidence="8" key="1">
    <citation type="journal article" date="2021" name="PeerJ">
        <title>Extensive microbial diversity within the chicken gut microbiome revealed by metagenomics and culture.</title>
        <authorList>
            <person name="Gilroy R."/>
            <person name="Ravi A."/>
            <person name="Getino M."/>
            <person name="Pursley I."/>
            <person name="Horton D.L."/>
            <person name="Alikhan N.F."/>
            <person name="Baker D."/>
            <person name="Gharbi K."/>
            <person name="Hall N."/>
            <person name="Watson M."/>
            <person name="Adriaenssens E.M."/>
            <person name="Foster-Nyarko E."/>
            <person name="Jarju S."/>
            <person name="Secka A."/>
            <person name="Antonio M."/>
            <person name="Oren A."/>
            <person name="Chaudhuri R.R."/>
            <person name="La Ragione R."/>
            <person name="Hildebrand F."/>
            <person name="Pallen M.J."/>
        </authorList>
    </citation>
    <scope>NUCLEOTIDE SEQUENCE</scope>
    <source>
        <strain evidence="8">CHK169-2315</strain>
    </source>
</reference>
<dbReference type="CDD" id="cd04232">
    <property type="entry name" value="CuRO_1_CueO_FtsP"/>
    <property type="match status" value="1"/>
</dbReference>
<dbReference type="PROSITE" id="PS00080">
    <property type="entry name" value="MULTICOPPER_OXIDASE2"/>
    <property type="match status" value="1"/>
</dbReference>
<dbReference type="Pfam" id="PF00394">
    <property type="entry name" value="Cu-oxidase"/>
    <property type="match status" value="1"/>
</dbReference>
<dbReference type="CDD" id="cd13867">
    <property type="entry name" value="CuRO_2_CueO_FtsP"/>
    <property type="match status" value="1"/>
</dbReference>
<dbReference type="EMBL" id="DXHX01000007">
    <property type="protein sequence ID" value="HIV73510.1"/>
    <property type="molecule type" value="Genomic_DNA"/>
</dbReference>
<reference evidence="8" key="2">
    <citation type="submission" date="2021-04" db="EMBL/GenBank/DDBJ databases">
        <authorList>
            <person name="Gilroy R."/>
        </authorList>
    </citation>
    <scope>NUCLEOTIDE SEQUENCE</scope>
    <source>
        <strain evidence="8">CHK169-2315</strain>
    </source>
</reference>
<keyword evidence="2" id="KW-0479">Metal-binding</keyword>
<comment type="similarity">
    <text evidence="1">Belongs to the multicopper oxidase family.</text>
</comment>
<dbReference type="InterPro" id="IPR011706">
    <property type="entry name" value="Cu-oxidase_C"/>
</dbReference>
<dbReference type="InterPro" id="IPR008972">
    <property type="entry name" value="Cupredoxin"/>
</dbReference>
<dbReference type="GO" id="GO:0016491">
    <property type="term" value="F:oxidoreductase activity"/>
    <property type="evidence" value="ECO:0007669"/>
    <property type="project" value="UniProtKB-KW"/>
</dbReference>
<dbReference type="Pfam" id="PF07732">
    <property type="entry name" value="Cu-oxidase_3"/>
    <property type="match status" value="1"/>
</dbReference>